<sequence>MENLVNLKLISEGTYGKVYNYKNKYAIKVETEEGKEDNRLQNEQTLLRLCKGEGIPRIVSSDIINGEAYIKMPLLGLDIKELYRRNGRKISLKSTILFGIQALERLEHIHSKGVIHRDIKGENFCIGKEDPTKIYLIDFGLSKLDIPQKKKAKDLSTSDEGFVGNLLFSCCDSHQYKSPTKNSDLESLCYLMIYLYRGSLPWEKDYMMTDEELQKVLYHAKKNKPITKLCKGFPREFHTFVEYIRDLGEKNSPDMRYLRNLLLKCLEKKDYSLDYSSFDWLNSASKKSSKRGRKLGASNKKRDEKLLSKKYLKNLDSTKGSDLIGIGDVQINPNLETLKKEKQGTIKDRLRGRISKDDLAVLKIFK</sequence>
<evidence type="ECO:0000259" key="3">
    <source>
        <dbReference type="PROSITE" id="PS50011"/>
    </source>
</evidence>
<proteinExistence type="predicted"/>
<evidence type="ECO:0000256" key="2">
    <source>
        <dbReference type="ARBA" id="ARBA00023860"/>
    </source>
</evidence>
<evidence type="ECO:0000256" key="1">
    <source>
        <dbReference type="ARBA" id="ARBA00012513"/>
    </source>
</evidence>
<dbReference type="InterPro" id="IPR000719">
    <property type="entry name" value="Prot_kinase_dom"/>
</dbReference>
<feature type="domain" description="Protein kinase" evidence="3">
    <location>
        <begin position="4"/>
        <end position="263"/>
    </location>
</feature>
<dbReference type="Gene3D" id="1.10.510.10">
    <property type="entry name" value="Transferase(Phosphotransferase) domain 1"/>
    <property type="match status" value="1"/>
</dbReference>
<dbReference type="InterPro" id="IPR011009">
    <property type="entry name" value="Kinase-like_dom_sf"/>
</dbReference>
<comment type="caution">
    <text evidence="4">The sequence shown here is derived from an EMBL/GenBank/DDBJ whole genome shotgun (WGS) entry which is preliminary data.</text>
</comment>
<dbReference type="EMBL" id="CAMPGE010014996">
    <property type="protein sequence ID" value="CAI2373639.1"/>
    <property type="molecule type" value="Genomic_DNA"/>
</dbReference>
<dbReference type="SUPFAM" id="SSF56112">
    <property type="entry name" value="Protein kinase-like (PK-like)"/>
    <property type="match status" value="1"/>
</dbReference>
<evidence type="ECO:0000313" key="5">
    <source>
        <dbReference type="Proteomes" id="UP001295684"/>
    </source>
</evidence>
<dbReference type="AlphaFoldDB" id="A0AAD2CWY6"/>
<protein>
    <recommendedName>
        <fullName evidence="2">Casein kinase I</fullName>
        <ecNumber evidence="1">2.7.11.1</ecNumber>
    </recommendedName>
</protein>
<accession>A0AAD2CWY6</accession>
<dbReference type="PROSITE" id="PS00108">
    <property type="entry name" value="PROTEIN_KINASE_ST"/>
    <property type="match status" value="1"/>
</dbReference>
<keyword evidence="5" id="KW-1185">Reference proteome</keyword>
<dbReference type="InterPro" id="IPR008271">
    <property type="entry name" value="Ser/Thr_kinase_AS"/>
</dbReference>
<gene>
    <name evidence="4" type="ORF">ECRASSUSDP1_LOCUS14985</name>
</gene>
<dbReference type="GO" id="GO:0005524">
    <property type="term" value="F:ATP binding"/>
    <property type="evidence" value="ECO:0007669"/>
    <property type="project" value="InterPro"/>
</dbReference>
<dbReference type="Proteomes" id="UP001295684">
    <property type="component" value="Unassembled WGS sequence"/>
</dbReference>
<dbReference type="PANTHER" id="PTHR11909">
    <property type="entry name" value="CASEIN KINASE-RELATED"/>
    <property type="match status" value="1"/>
</dbReference>
<dbReference type="PROSITE" id="PS50011">
    <property type="entry name" value="PROTEIN_KINASE_DOM"/>
    <property type="match status" value="1"/>
</dbReference>
<evidence type="ECO:0000313" key="4">
    <source>
        <dbReference type="EMBL" id="CAI2373639.1"/>
    </source>
</evidence>
<dbReference type="EC" id="2.7.11.1" evidence="1"/>
<organism evidence="4 5">
    <name type="scientific">Euplotes crassus</name>
    <dbReference type="NCBI Taxonomy" id="5936"/>
    <lineage>
        <taxon>Eukaryota</taxon>
        <taxon>Sar</taxon>
        <taxon>Alveolata</taxon>
        <taxon>Ciliophora</taxon>
        <taxon>Intramacronucleata</taxon>
        <taxon>Spirotrichea</taxon>
        <taxon>Hypotrichia</taxon>
        <taxon>Euplotida</taxon>
        <taxon>Euplotidae</taxon>
        <taxon>Moneuplotes</taxon>
    </lineage>
</organism>
<dbReference type="SMART" id="SM00220">
    <property type="entry name" value="S_TKc"/>
    <property type="match status" value="1"/>
</dbReference>
<dbReference type="Pfam" id="PF00069">
    <property type="entry name" value="Pkinase"/>
    <property type="match status" value="1"/>
</dbReference>
<dbReference type="GO" id="GO:0004674">
    <property type="term" value="F:protein serine/threonine kinase activity"/>
    <property type="evidence" value="ECO:0007669"/>
    <property type="project" value="UniProtKB-EC"/>
</dbReference>
<name>A0AAD2CWY6_EUPCR</name>
<reference evidence="4" key="1">
    <citation type="submission" date="2023-07" db="EMBL/GenBank/DDBJ databases">
        <authorList>
            <consortium name="AG Swart"/>
            <person name="Singh M."/>
            <person name="Singh A."/>
            <person name="Seah K."/>
            <person name="Emmerich C."/>
        </authorList>
    </citation>
    <scope>NUCLEOTIDE SEQUENCE</scope>
    <source>
        <strain evidence="4">DP1</strain>
    </source>
</reference>
<dbReference type="InterPro" id="IPR050235">
    <property type="entry name" value="CK1_Ser-Thr_kinase"/>
</dbReference>